<feature type="region of interest" description="Disordered" evidence="1">
    <location>
        <begin position="1"/>
        <end position="52"/>
    </location>
</feature>
<feature type="compositionally biased region" description="Acidic residues" evidence="1">
    <location>
        <begin position="29"/>
        <end position="42"/>
    </location>
</feature>
<feature type="non-terminal residue" evidence="2">
    <location>
        <position position="1"/>
    </location>
</feature>
<name>A0A632D2J7_SALIN</name>
<feature type="compositionally biased region" description="Basic and acidic residues" evidence="1">
    <location>
        <begin position="43"/>
        <end position="52"/>
    </location>
</feature>
<protein>
    <submittedName>
        <fullName evidence="2">Terminase</fullName>
    </submittedName>
</protein>
<proteinExistence type="predicted"/>
<sequence length="52" mass="5976">QRREEIADIVDTGGYGDVDTEGVSNDPWLEQDLDEDEEEDEEVTRKLYGDDD</sequence>
<accession>A0A632D2J7</accession>
<dbReference type="EMBL" id="AAMFNI010000063">
    <property type="protein sequence ID" value="EDG8471979.1"/>
    <property type="molecule type" value="Genomic_DNA"/>
</dbReference>
<evidence type="ECO:0000313" key="2">
    <source>
        <dbReference type="EMBL" id="EDG8471979.1"/>
    </source>
</evidence>
<reference evidence="2" key="1">
    <citation type="submission" date="2018-07" db="EMBL/GenBank/DDBJ databases">
        <authorList>
            <consortium name="GenomeTrakr network: Whole genome sequencing for foodborne pathogen traceback"/>
        </authorList>
    </citation>
    <scope>NUCLEOTIDE SEQUENCE</scope>
    <source>
        <strain evidence="2">FSIS1700541</strain>
    </source>
</reference>
<dbReference type="AlphaFoldDB" id="A0A632D2J7"/>
<comment type="caution">
    <text evidence="2">The sequence shown here is derived from an EMBL/GenBank/DDBJ whole genome shotgun (WGS) entry which is preliminary data.</text>
</comment>
<evidence type="ECO:0000256" key="1">
    <source>
        <dbReference type="SAM" id="MobiDB-lite"/>
    </source>
</evidence>
<gene>
    <name evidence="2" type="ORF">CAH21_23120</name>
</gene>
<organism evidence="2">
    <name type="scientific">Salmonella infantis</name>
    <dbReference type="NCBI Taxonomy" id="595"/>
    <lineage>
        <taxon>Bacteria</taxon>
        <taxon>Pseudomonadati</taxon>
        <taxon>Pseudomonadota</taxon>
        <taxon>Gammaproteobacteria</taxon>
        <taxon>Enterobacterales</taxon>
        <taxon>Enterobacteriaceae</taxon>
        <taxon>Salmonella</taxon>
    </lineage>
</organism>